<proteinExistence type="predicted"/>
<feature type="compositionally biased region" description="Basic and acidic residues" evidence="1">
    <location>
        <begin position="209"/>
        <end position="219"/>
    </location>
</feature>
<reference evidence="2 3" key="1">
    <citation type="submission" date="2018-06" db="EMBL/GenBank/DDBJ databases">
        <title>Complete Genomes of Monosporascus.</title>
        <authorList>
            <person name="Robinson A.J."/>
            <person name="Natvig D.O."/>
        </authorList>
    </citation>
    <scope>NUCLEOTIDE SEQUENCE [LARGE SCALE GENOMIC DNA]</scope>
    <source>
        <strain evidence="2 3">CBS 110550</strain>
    </source>
</reference>
<dbReference type="Proteomes" id="UP000293360">
    <property type="component" value="Unassembled WGS sequence"/>
</dbReference>
<name>A0A4V1XAZ6_9PEZI</name>
<accession>A0A4V1XAZ6</accession>
<organism evidence="2 3">
    <name type="scientific">Monosporascus ibericus</name>
    <dbReference type="NCBI Taxonomy" id="155417"/>
    <lineage>
        <taxon>Eukaryota</taxon>
        <taxon>Fungi</taxon>
        <taxon>Dikarya</taxon>
        <taxon>Ascomycota</taxon>
        <taxon>Pezizomycotina</taxon>
        <taxon>Sordariomycetes</taxon>
        <taxon>Xylariomycetidae</taxon>
        <taxon>Xylariales</taxon>
        <taxon>Xylariales incertae sedis</taxon>
        <taxon>Monosporascus</taxon>
    </lineage>
</organism>
<feature type="compositionally biased region" description="Acidic residues" evidence="1">
    <location>
        <begin position="190"/>
        <end position="208"/>
    </location>
</feature>
<protein>
    <submittedName>
        <fullName evidence="2">Uncharacterized protein</fullName>
    </submittedName>
</protein>
<evidence type="ECO:0000313" key="2">
    <source>
        <dbReference type="EMBL" id="RYP04479.1"/>
    </source>
</evidence>
<dbReference type="AlphaFoldDB" id="A0A4V1XAZ6"/>
<comment type="caution">
    <text evidence="2">The sequence shown here is derived from an EMBL/GenBank/DDBJ whole genome shotgun (WGS) entry which is preliminary data.</text>
</comment>
<keyword evidence="3" id="KW-1185">Reference proteome</keyword>
<gene>
    <name evidence="2" type="ORF">DL764_004418</name>
</gene>
<dbReference type="EMBL" id="QJNU01000208">
    <property type="protein sequence ID" value="RYP04479.1"/>
    <property type="molecule type" value="Genomic_DNA"/>
</dbReference>
<sequence>MLYDLKKVPSCSGILRRSTIQKGLQQTKFPNRSTTELLDQTAGQHRRQPSDFFTAEELKVYGCKHAALIGRPAEGTRLTRRQWASVNRTLRAAAERALESGLAWEGGKSQGAYVVQCGLGAALQLSVQRAGVRRRCSLADPRLARRVRAMAADVSQKRFRHDGVWFEFKMLDLGTALLPVEEQGGGGGDGGEEEEDEDEDDDEGQVEEQVEHKAVEGRPGRNLGFGPIITICG</sequence>
<evidence type="ECO:0000256" key="1">
    <source>
        <dbReference type="SAM" id="MobiDB-lite"/>
    </source>
</evidence>
<evidence type="ECO:0000313" key="3">
    <source>
        <dbReference type="Proteomes" id="UP000293360"/>
    </source>
</evidence>
<feature type="region of interest" description="Disordered" evidence="1">
    <location>
        <begin position="179"/>
        <end position="221"/>
    </location>
</feature>
<dbReference type="OrthoDB" id="4668209at2759"/>